<organism evidence="4 5">
    <name type="scientific">Tanacetum coccineum</name>
    <dbReference type="NCBI Taxonomy" id="301880"/>
    <lineage>
        <taxon>Eukaryota</taxon>
        <taxon>Viridiplantae</taxon>
        <taxon>Streptophyta</taxon>
        <taxon>Embryophyta</taxon>
        <taxon>Tracheophyta</taxon>
        <taxon>Spermatophyta</taxon>
        <taxon>Magnoliopsida</taxon>
        <taxon>eudicotyledons</taxon>
        <taxon>Gunneridae</taxon>
        <taxon>Pentapetalae</taxon>
        <taxon>asterids</taxon>
        <taxon>campanulids</taxon>
        <taxon>Asterales</taxon>
        <taxon>Asteraceae</taxon>
        <taxon>Asteroideae</taxon>
        <taxon>Anthemideae</taxon>
        <taxon>Anthemidinae</taxon>
        <taxon>Tanacetum</taxon>
    </lineage>
</organism>
<dbReference type="Proteomes" id="UP001151760">
    <property type="component" value="Unassembled WGS sequence"/>
</dbReference>
<dbReference type="Pfam" id="PF25597">
    <property type="entry name" value="SH3_retrovirus"/>
    <property type="match status" value="1"/>
</dbReference>
<comment type="caution">
    <text evidence="4">The sequence shown here is derived from an EMBL/GenBank/DDBJ whole genome shotgun (WGS) entry which is preliminary data.</text>
</comment>
<dbReference type="EMBL" id="BQNB010009234">
    <property type="protein sequence ID" value="GJS60630.1"/>
    <property type="molecule type" value="Genomic_DNA"/>
</dbReference>
<protein>
    <submittedName>
        <fullName evidence="4">Ribonuclease H-like domain-containing protein</fullName>
    </submittedName>
</protein>
<name>A0ABQ4X5Y9_9ASTR</name>
<sequence>MRPFGCLVTILNTLDPLGKFDGKADEGFLVGYSINSKAFRVFYTRTRKVEENLHITFLENKPNVTGSGPDWLFDIDLLTNSMNYELVAVGNQTNRNACIKDNVDAIPTQQYFLLPLLYDSLQSSKDAVADDAGKKTNEKPANKGERNGQEKEGGASNKEGDQNVQDFRAELDNLLVQQKKGYATSTNRVSPVSLFVSVVGQSFDYADDLPTDPLMPDLEDTADLLNINIFSGAYDDEDEGAEADLNNMETTMNVSHFPTTRIHKDHPKEHIIGDINSEAMQEELLQFKFQKVWTMVDLPNGKRAIGTKWVFRNKKDTRGIIVRNNARLVAQGYIQEEGIDYDKVFAPVARIEAIRLFLAYASFMRFIMYQMDVKSAFLYGTIKEEVYVCQPPDFEDPQLPDKVYKVEKALYGLHQAPIACQDKYVADILKKFDFATVKTASTPIETNKALLKDEEAEDVDVHLYRSMIRSLMYLTASRPDIMFVVCACARDSPFDLEAFSDSDYAGASLDRKSTTGGCQFLGKRLISWQCKKQTIVANSTTEAEYVAAANCYGQVLWIQNQMLDYGFNFMNTKIHIDNESTICIVKNPVFHAKTKHIEIRHHFIRDSYKKRLIQDLVLLGENLKFVDQHNMVAWLMKSEGNADFHEIVDFLTASSVHYALLLMLLNLKLISYAARHSLTTVRHKLMLPGITSYYWVKTVNGERQIQALVDKKKVIISETSIRSDLKLDDAEGTDCLPTATIFAELERMGLPGKQVEGMSTMKIFANMKRQCKGFSRRVTLLFSTMMVQATEYIGDYIVYKEESQAVGKEKEVKNFRVEKVKKGWLLCRVENLPLFLYVASLGAQEDAYKQGRKIKALDADAEVGLVNET</sequence>
<feature type="domain" description="Retroviral polymerase SH3-like" evidence="3">
    <location>
        <begin position="6"/>
        <end position="62"/>
    </location>
</feature>
<evidence type="ECO:0000259" key="3">
    <source>
        <dbReference type="Pfam" id="PF25597"/>
    </source>
</evidence>
<feature type="domain" description="Reverse transcriptase Ty1/copia-type" evidence="2">
    <location>
        <begin position="291"/>
        <end position="439"/>
    </location>
</feature>
<dbReference type="SUPFAM" id="SSF56672">
    <property type="entry name" value="DNA/RNA polymerases"/>
    <property type="match status" value="1"/>
</dbReference>
<evidence type="ECO:0000256" key="1">
    <source>
        <dbReference type="SAM" id="MobiDB-lite"/>
    </source>
</evidence>
<gene>
    <name evidence="4" type="ORF">Tco_0655414</name>
</gene>
<dbReference type="InterPro" id="IPR013103">
    <property type="entry name" value="RVT_2"/>
</dbReference>
<keyword evidence="5" id="KW-1185">Reference proteome</keyword>
<dbReference type="PANTHER" id="PTHR11439:SF495">
    <property type="entry name" value="REVERSE TRANSCRIPTASE, RNA-DEPENDENT DNA POLYMERASE-RELATED"/>
    <property type="match status" value="1"/>
</dbReference>
<evidence type="ECO:0000313" key="4">
    <source>
        <dbReference type="EMBL" id="GJS60630.1"/>
    </source>
</evidence>
<accession>A0ABQ4X5Y9</accession>
<dbReference type="InterPro" id="IPR043502">
    <property type="entry name" value="DNA/RNA_pol_sf"/>
</dbReference>
<evidence type="ECO:0000259" key="2">
    <source>
        <dbReference type="Pfam" id="PF07727"/>
    </source>
</evidence>
<dbReference type="PANTHER" id="PTHR11439">
    <property type="entry name" value="GAG-POL-RELATED RETROTRANSPOSON"/>
    <property type="match status" value="1"/>
</dbReference>
<reference evidence="4" key="2">
    <citation type="submission" date="2022-01" db="EMBL/GenBank/DDBJ databases">
        <authorList>
            <person name="Yamashiro T."/>
            <person name="Shiraishi A."/>
            <person name="Satake H."/>
            <person name="Nakayama K."/>
        </authorList>
    </citation>
    <scope>NUCLEOTIDE SEQUENCE</scope>
</reference>
<dbReference type="InterPro" id="IPR057670">
    <property type="entry name" value="SH3_retrovirus"/>
</dbReference>
<evidence type="ECO:0000313" key="5">
    <source>
        <dbReference type="Proteomes" id="UP001151760"/>
    </source>
</evidence>
<proteinExistence type="predicted"/>
<dbReference type="CDD" id="cd09272">
    <property type="entry name" value="RNase_HI_RT_Ty1"/>
    <property type="match status" value="1"/>
</dbReference>
<dbReference type="Pfam" id="PF07727">
    <property type="entry name" value="RVT_2"/>
    <property type="match status" value="1"/>
</dbReference>
<reference evidence="4" key="1">
    <citation type="journal article" date="2022" name="Int. J. Mol. Sci.">
        <title>Draft Genome of Tanacetum Coccineum: Genomic Comparison of Closely Related Tanacetum-Family Plants.</title>
        <authorList>
            <person name="Yamashiro T."/>
            <person name="Shiraishi A."/>
            <person name="Nakayama K."/>
            <person name="Satake H."/>
        </authorList>
    </citation>
    <scope>NUCLEOTIDE SEQUENCE</scope>
</reference>
<feature type="region of interest" description="Disordered" evidence="1">
    <location>
        <begin position="128"/>
        <end position="162"/>
    </location>
</feature>